<comment type="caution">
    <text evidence="2">The sequence shown here is derived from an EMBL/GenBank/DDBJ whole genome shotgun (WGS) entry which is preliminary data.</text>
</comment>
<feature type="compositionally biased region" description="Basic and acidic residues" evidence="1">
    <location>
        <begin position="205"/>
        <end position="224"/>
    </location>
</feature>
<dbReference type="Proteomes" id="UP001566132">
    <property type="component" value="Unassembled WGS sequence"/>
</dbReference>
<dbReference type="AlphaFoldDB" id="A0ABD1ELP1"/>
<dbReference type="EMBL" id="JBDJPC010000006">
    <property type="protein sequence ID" value="KAL1497417.1"/>
    <property type="molecule type" value="Genomic_DNA"/>
</dbReference>
<organism evidence="2 3">
    <name type="scientific">Hypothenemus hampei</name>
    <name type="common">Coffee berry borer</name>
    <dbReference type="NCBI Taxonomy" id="57062"/>
    <lineage>
        <taxon>Eukaryota</taxon>
        <taxon>Metazoa</taxon>
        <taxon>Ecdysozoa</taxon>
        <taxon>Arthropoda</taxon>
        <taxon>Hexapoda</taxon>
        <taxon>Insecta</taxon>
        <taxon>Pterygota</taxon>
        <taxon>Neoptera</taxon>
        <taxon>Endopterygota</taxon>
        <taxon>Coleoptera</taxon>
        <taxon>Polyphaga</taxon>
        <taxon>Cucujiformia</taxon>
        <taxon>Curculionidae</taxon>
        <taxon>Scolytinae</taxon>
        <taxon>Hypothenemus</taxon>
    </lineage>
</organism>
<reference evidence="2 3" key="1">
    <citation type="submission" date="2024-05" db="EMBL/GenBank/DDBJ databases">
        <title>Genetic variation in Jamaican populations of the coffee berry borer (Hypothenemus hampei).</title>
        <authorList>
            <person name="Errbii M."/>
            <person name="Myrie A."/>
        </authorList>
    </citation>
    <scope>NUCLEOTIDE SEQUENCE [LARGE SCALE GENOMIC DNA]</scope>
    <source>
        <strain evidence="2">JA-Hopewell-2020-01-JO</strain>
        <tissue evidence="2">Whole body</tissue>
    </source>
</reference>
<name>A0ABD1ELP1_HYPHA</name>
<evidence type="ECO:0000313" key="2">
    <source>
        <dbReference type="EMBL" id="KAL1497417.1"/>
    </source>
</evidence>
<sequence>MNLTKTEGEIDAETIAALELIDNLSVKSSDSGLSEDTCWALFGGPCPTITKPLKKEPQVVTDLNLLEDSSKKLNMLVDAKIEKKNNETNKIDDKTADLYEIKQPFNKEIPIITEKMEIIKIDNKVERDVEKDKTKGNAFEKTKTISDVILPKQYGSEPQEYRKLSKESQKEDWEPIKVHQIRTDEQQTQVLNENTTMNLNGSKLNKSESSEKHNSETVRKDVSQEKQFKEKSYTDNLFCSKEEEKSKNSLITIKDNDLRRSTDTFSSKNILKSATEHPNLPILRRNLSSSLSSFTDLKKTNRRKNPGLCSCLFKVQTPEAQRCKRNYKIKIYKNEEDEQRNKLDKNFTKIICFNDELYEQRNKKTQTSRVLLDSDYSIPYSLNKYIINNDKLILRKIKSPRKNGTFSKFVRDHRKIPSLSSSSSKFECEIPKANDVTGKSHLAKSLTKALNKQMNVHEVISKFEKRPIMPCRWPNQKFYTNRPENMDGEPFCYCCSRLNKDREEVMKVRRWN</sequence>
<evidence type="ECO:0000256" key="1">
    <source>
        <dbReference type="SAM" id="MobiDB-lite"/>
    </source>
</evidence>
<feature type="region of interest" description="Disordered" evidence="1">
    <location>
        <begin position="196"/>
        <end position="224"/>
    </location>
</feature>
<gene>
    <name evidence="2" type="ORF">ABEB36_008393</name>
</gene>
<evidence type="ECO:0000313" key="3">
    <source>
        <dbReference type="Proteomes" id="UP001566132"/>
    </source>
</evidence>
<accession>A0ABD1ELP1</accession>
<proteinExistence type="predicted"/>
<keyword evidence="3" id="KW-1185">Reference proteome</keyword>
<protein>
    <submittedName>
        <fullName evidence="2">Uncharacterized protein</fullName>
    </submittedName>
</protein>